<dbReference type="SUPFAM" id="SSF53756">
    <property type="entry name" value="UDP-Glycosyltransferase/glycogen phosphorylase"/>
    <property type="match status" value="1"/>
</dbReference>
<dbReference type="PANTHER" id="PTHR12526">
    <property type="entry name" value="GLYCOSYLTRANSFERASE"/>
    <property type="match status" value="1"/>
</dbReference>
<comment type="caution">
    <text evidence="3">The sequence shown here is derived from an EMBL/GenBank/DDBJ whole genome shotgun (WGS) entry which is preliminary data.</text>
</comment>
<dbReference type="Gene3D" id="3.40.50.2000">
    <property type="entry name" value="Glycogen Phosphorylase B"/>
    <property type="match status" value="2"/>
</dbReference>
<reference evidence="3" key="2">
    <citation type="submission" date="2020-09" db="EMBL/GenBank/DDBJ databases">
        <authorList>
            <person name="Sun Q."/>
            <person name="Kim S."/>
        </authorList>
    </citation>
    <scope>NUCLEOTIDE SEQUENCE</scope>
    <source>
        <strain evidence="3">KCTC 42651</strain>
    </source>
</reference>
<dbReference type="InterPro" id="IPR001296">
    <property type="entry name" value="Glyco_trans_1"/>
</dbReference>
<dbReference type="CDD" id="cd03811">
    <property type="entry name" value="GT4_GT28_WabH-like"/>
    <property type="match status" value="1"/>
</dbReference>
<reference evidence="3" key="1">
    <citation type="journal article" date="2014" name="Int. J. Syst. Evol. Microbiol.">
        <title>Complete genome sequence of Corynebacterium casei LMG S-19264T (=DSM 44701T), isolated from a smear-ripened cheese.</title>
        <authorList>
            <consortium name="US DOE Joint Genome Institute (JGI-PGF)"/>
            <person name="Walter F."/>
            <person name="Albersmeier A."/>
            <person name="Kalinowski J."/>
            <person name="Ruckert C."/>
        </authorList>
    </citation>
    <scope>NUCLEOTIDE SEQUENCE</scope>
    <source>
        <strain evidence="3">KCTC 42651</strain>
    </source>
</reference>
<dbReference type="AlphaFoldDB" id="A0A919CNS7"/>
<feature type="domain" description="Glycosyltransferase subfamily 4-like N-terminal" evidence="2">
    <location>
        <begin position="29"/>
        <end position="162"/>
    </location>
</feature>
<dbReference type="Pfam" id="PF00534">
    <property type="entry name" value="Glycos_transf_1"/>
    <property type="match status" value="1"/>
</dbReference>
<protein>
    <submittedName>
        <fullName evidence="3">Glycosyl transferase</fullName>
    </submittedName>
</protein>
<proteinExistence type="predicted"/>
<name>A0A919CNS7_9PROT</name>
<evidence type="ECO:0000259" key="2">
    <source>
        <dbReference type="Pfam" id="PF13439"/>
    </source>
</evidence>
<dbReference type="Pfam" id="PF13439">
    <property type="entry name" value="Glyco_transf_4"/>
    <property type="match status" value="1"/>
</dbReference>
<dbReference type="GO" id="GO:0016757">
    <property type="term" value="F:glycosyltransferase activity"/>
    <property type="evidence" value="ECO:0007669"/>
    <property type="project" value="InterPro"/>
</dbReference>
<dbReference type="Proteomes" id="UP000630353">
    <property type="component" value="Unassembled WGS sequence"/>
</dbReference>
<dbReference type="EMBL" id="BMZS01000003">
    <property type="protein sequence ID" value="GHD45509.1"/>
    <property type="molecule type" value="Genomic_DNA"/>
</dbReference>
<keyword evidence="4" id="KW-1185">Reference proteome</keyword>
<evidence type="ECO:0000259" key="1">
    <source>
        <dbReference type="Pfam" id="PF00534"/>
    </source>
</evidence>
<keyword evidence="3" id="KW-0808">Transferase</keyword>
<accession>A0A919CNS7</accession>
<organism evidence="3 4">
    <name type="scientific">Thalassobaculum fulvum</name>
    <dbReference type="NCBI Taxonomy" id="1633335"/>
    <lineage>
        <taxon>Bacteria</taxon>
        <taxon>Pseudomonadati</taxon>
        <taxon>Pseudomonadota</taxon>
        <taxon>Alphaproteobacteria</taxon>
        <taxon>Rhodospirillales</taxon>
        <taxon>Thalassobaculaceae</taxon>
        <taxon>Thalassobaculum</taxon>
    </lineage>
</organism>
<dbReference type="InterPro" id="IPR028098">
    <property type="entry name" value="Glyco_trans_4-like_N"/>
</dbReference>
<sequence>MRPARTTGTEVFGGFRLRVLSMLAGAPSGGAETFFVSLVTAFAAAGVEQRAVIRRNPTRAALLRDSGVPVREVAYAKWLDLGTRLALRQEVRRFDPDVAIAFMNRAADRMPDGRHLKLARLGGFYDIKYYRRCDHLICITHGIRRHMIAQGWPEERAHYLGNFAEAADVPAADRAAYDTPADAPLLFTPCRLHRAKAIDVLLKALARLDGVYLWIAGDGPDRAALTALADELGVSSRVRFLGWQVATGPFFRAADVVAFPSRHEPFGTVSLEAWAYGKPLVTTDVDGPAELVRPEQDAVMVPRDDVDALAEGVRRVVEDKAFAARLVEAGRARHAAEFTREICVRNYLALFDRLR</sequence>
<evidence type="ECO:0000313" key="3">
    <source>
        <dbReference type="EMBL" id="GHD45509.1"/>
    </source>
</evidence>
<feature type="domain" description="Glycosyl transferase family 1" evidence="1">
    <location>
        <begin position="173"/>
        <end position="332"/>
    </location>
</feature>
<evidence type="ECO:0000313" key="4">
    <source>
        <dbReference type="Proteomes" id="UP000630353"/>
    </source>
</evidence>
<gene>
    <name evidence="3" type="ORF">GCM10017083_13540</name>
</gene>